<dbReference type="EMBL" id="RHFK02000022">
    <property type="protein sequence ID" value="TWW54969.1"/>
    <property type="molecule type" value="Genomic_DNA"/>
</dbReference>
<evidence type="ECO:0000256" key="1">
    <source>
        <dbReference type="ARBA" id="ARBA00009126"/>
    </source>
</evidence>
<dbReference type="GO" id="GO:0051373">
    <property type="term" value="F:FATZ binding"/>
    <property type="evidence" value="ECO:0007669"/>
    <property type="project" value="TreeGrafter"/>
</dbReference>
<dbReference type="PANTHER" id="PTHR15941">
    <property type="entry name" value="MYOZENIN"/>
    <property type="match status" value="1"/>
</dbReference>
<dbReference type="InterPro" id="IPR008438">
    <property type="entry name" value="MYOZ"/>
</dbReference>
<evidence type="ECO:0000313" key="3">
    <source>
        <dbReference type="EMBL" id="TWW54969.1"/>
    </source>
</evidence>
<comment type="caution">
    <text evidence="3">The sequence shown here is derived from an EMBL/GenBank/DDBJ whole genome shotgun (WGS) entry which is preliminary data.</text>
</comment>
<keyword evidence="2" id="KW-0597">Phosphoprotein</keyword>
<sequence length="298" mass="32988">MMYSGLDDVTKQRMMQAKALSMEARGVGLNLGKKMSVPKDIMMEELNLSSNRGSRMFQERQKRAERFTLENAINGVDNTSNVRNWETMRTRSALFKVVLMPSRSASFPTGFRNSHIGLTGDCKLPLGALTEIVPPPQNFQPAQSGKENQVLIIPGKHHLVKGLQKSVAAKGRPEVLAPGYSGPLKEAPSEKFNTTVIPRSYCSPWTAALGGHEEVQNVLSAELLQNLPPPVSYRCFNRSAVPFGGATASKRAIPVISFEAVESQQLPGVALKRMCHRPNFNRAPRGWRVDYRLESNEL</sequence>
<evidence type="ECO:0000313" key="4">
    <source>
        <dbReference type="Proteomes" id="UP000324091"/>
    </source>
</evidence>
<keyword evidence="4" id="KW-1185">Reference proteome</keyword>
<evidence type="ECO:0000256" key="2">
    <source>
        <dbReference type="ARBA" id="ARBA00022553"/>
    </source>
</evidence>
<dbReference type="AlphaFoldDB" id="A0A5C6MJL2"/>
<comment type="similarity">
    <text evidence="1">Belongs to the myozenin family.</text>
</comment>
<gene>
    <name evidence="3" type="ORF">D4764_09G0000180</name>
</gene>
<dbReference type="GO" id="GO:0003779">
    <property type="term" value="F:actin binding"/>
    <property type="evidence" value="ECO:0007669"/>
    <property type="project" value="TreeGrafter"/>
</dbReference>
<name>A0A5C6MJL2_9TELE</name>
<dbReference type="PANTHER" id="PTHR15941:SF16">
    <property type="entry name" value="MYOZENIN 3A-RELATED"/>
    <property type="match status" value="1"/>
</dbReference>
<reference evidence="3 4" key="1">
    <citation type="submission" date="2019-04" db="EMBL/GenBank/DDBJ databases">
        <title>Chromosome genome assembly for Takifugu flavidus.</title>
        <authorList>
            <person name="Xiao S."/>
        </authorList>
    </citation>
    <scope>NUCLEOTIDE SEQUENCE [LARGE SCALE GENOMIC DNA]</scope>
    <source>
        <strain evidence="3">HTHZ2018</strain>
        <tissue evidence="3">Muscle</tissue>
    </source>
</reference>
<accession>A0A5C6MJL2</accession>
<dbReference type="GO" id="GO:0015629">
    <property type="term" value="C:actin cytoskeleton"/>
    <property type="evidence" value="ECO:0007669"/>
    <property type="project" value="TreeGrafter"/>
</dbReference>
<dbReference type="Proteomes" id="UP000324091">
    <property type="component" value="Chromosome 9"/>
</dbReference>
<dbReference type="Pfam" id="PF05556">
    <property type="entry name" value="Calsarcin"/>
    <property type="match status" value="1"/>
</dbReference>
<organism evidence="3 4">
    <name type="scientific">Takifugu flavidus</name>
    <name type="common">sansaifugu</name>
    <dbReference type="NCBI Taxonomy" id="433684"/>
    <lineage>
        <taxon>Eukaryota</taxon>
        <taxon>Metazoa</taxon>
        <taxon>Chordata</taxon>
        <taxon>Craniata</taxon>
        <taxon>Vertebrata</taxon>
        <taxon>Euteleostomi</taxon>
        <taxon>Actinopterygii</taxon>
        <taxon>Neopterygii</taxon>
        <taxon>Teleostei</taxon>
        <taxon>Neoteleostei</taxon>
        <taxon>Acanthomorphata</taxon>
        <taxon>Eupercaria</taxon>
        <taxon>Tetraodontiformes</taxon>
        <taxon>Tetradontoidea</taxon>
        <taxon>Tetraodontidae</taxon>
        <taxon>Takifugu</taxon>
    </lineage>
</organism>
<protein>
    <submittedName>
        <fullName evidence="3">Myozenin-2 Calsarcin-1</fullName>
    </submittedName>
</protein>
<proteinExistence type="inferred from homology"/>
<dbReference type="GO" id="GO:0030018">
    <property type="term" value="C:Z disc"/>
    <property type="evidence" value="ECO:0007669"/>
    <property type="project" value="InterPro"/>
</dbReference>
<dbReference type="GO" id="GO:0031433">
    <property type="term" value="F:telethonin binding"/>
    <property type="evidence" value="ECO:0007669"/>
    <property type="project" value="TreeGrafter"/>
</dbReference>